<dbReference type="EMBL" id="LR031872">
    <property type="protein sequence ID" value="VDC96589.1"/>
    <property type="molecule type" value="Genomic_DNA"/>
</dbReference>
<name>A0A3P6B6B9_BRAOL</name>
<feature type="non-terminal residue" evidence="1">
    <location>
        <position position="1"/>
    </location>
</feature>
<dbReference type="AlphaFoldDB" id="A0A3P6B6B9"/>
<proteinExistence type="predicted"/>
<organism evidence="1">
    <name type="scientific">Brassica oleracea</name>
    <name type="common">Wild cabbage</name>
    <dbReference type="NCBI Taxonomy" id="3712"/>
    <lineage>
        <taxon>Eukaryota</taxon>
        <taxon>Viridiplantae</taxon>
        <taxon>Streptophyta</taxon>
        <taxon>Embryophyta</taxon>
        <taxon>Tracheophyta</taxon>
        <taxon>Spermatophyta</taxon>
        <taxon>Magnoliopsida</taxon>
        <taxon>eudicotyledons</taxon>
        <taxon>Gunneridae</taxon>
        <taxon>Pentapetalae</taxon>
        <taxon>rosids</taxon>
        <taxon>malvids</taxon>
        <taxon>Brassicales</taxon>
        <taxon>Brassicaceae</taxon>
        <taxon>Brassiceae</taxon>
        <taxon>Brassica</taxon>
    </lineage>
</organism>
<reference evidence="1" key="1">
    <citation type="submission" date="2018-11" db="EMBL/GenBank/DDBJ databases">
        <authorList>
            <consortium name="Genoscope - CEA"/>
            <person name="William W."/>
        </authorList>
    </citation>
    <scope>NUCLEOTIDE SEQUENCE</scope>
</reference>
<protein>
    <submittedName>
        <fullName evidence="1">Uncharacterized protein</fullName>
    </submittedName>
</protein>
<evidence type="ECO:0000313" key="1">
    <source>
        <dbReference type="EMBL" id="VDC96589.1"/>
    </source>
</evidence>
<accession>A0A3P6B6B9</accession>
<gene>
    <name evidence="1" type="ORF">BOLC3T19118H</name>
</gene>
<sequence length="45" mass="4837">CLRCSVTSTLSSSDSLGSVIEDVIATRLVPLGWTRFSSASRLHKV</sequence>